<evidence type="ECO:0000256" key="1">
    <source>
        <dbReference type="ARBA" id="ARBA00022516"/>
    </source>
</evidence>
<dbReference type="NCBIfam" id="TIGR02032">
    <property type="entry name" value="GG-red-SF"/>
    <property type="match status" value="1"/>
</dbReference>
<comment type="caution">
    <text evidence="10">The sequence shown here is derived from an EMBL/GenBank/DDBJ whole genome shotgun (WGS) entry which is preliminary data.</text>
</comment>
<dbReference type="RefSeq" id="WP_211531723.1">
    <property type="nucleotide sequence ID" value="NZ_JWHL01000027.1"/>
</dbReference>
<dbReference type="InterPro" id="IPR011777">
    <property type="entry name" value="Geranylgeranyl_Rdtase_fam"/>
</dbReference>
<dbReference type="GO" id="GO:0046474">
    <property type="term" value="P:glycerophospholipid biosynthetic process"/>
    <property type="evidence" value="ECO:0007669"/>
    <property type="project" value="UniProtKB-UniRule"/>
</dbReference>
<protein>
    <recommendedName>
        <fullName evidence="8">Digeranylgeranylglycerophospholipid reductase</fullName>
        <shortName evidence="8">DGGGPL reductase</shortName>
        <ecNumber evidence="8">1.3.7.11</ecNumber>
    </recommendedName>
    <alternativeName>
        <fullName evidence="8">2,3-bis-O-geranylgeranylglyceryl phosphate reductase</fullName>
    </alternativeName>
    <alternativeName>
        <fullName evidence="8">Geranylgeranyl reductase</fullName>
        <shortName evidence="8">GGR</shortName>
    </alternativeName>
</protein>
<dbReference type="GO" id="GO:0050660">
    <property type="term" value="F:flavin adenine dinucleotide binding"/>
    <property type="evidence" value="ECO:0007669"/>
    <property type="project" value="UniProtKB-UniRule"/>
</dbReference>
<feature type="binding site" evidence="8">
    <location>
        <position position="123"/>
    </location>
    <ligand>
        <name>FAD</name>
        <dbReference type="ChEBI" id="CHEBI:57692"/>
    </ligand>
</feature>
<dbReference type="InterPro" id="IPR023590">
    <property type="entry name" value="DGGGPL_reductase"/>
</dbReference>
<feature type="domain" description="Digeranylgeranylglycerophospholipid reductase catalytic" evidence="9">
    <location>
        <begin position="177"/>
        <end position="261"/>
    </location>
</feature>
<dbReference type="PANTHER" id="PTHR42685">
    <property type="entry name" value="GERANYLGERANYL DIPHOSPHATE REDUCTASE"/>
    <property type="match status" value="1"/>
</dbReference>
<comment type="function">
    <text evidence="8">Is involved in the reduction of 2,3-digeranylgeranylglycerophospholipids (unsaturated archaeols) into 2,3-diphytanylglycerophospholipids (saturated archaeols) in the biosynthesis of archaeal membrane lipids. Catalyzes the formation of archaetidic acid (2,3-di-O-phytanyl-sn-glyceryl phosphate) from 2,3-di-O-geranylgeranylglyceryl phosphate (DGGGP) via the hydrogenation of each double bond of the isoprenoid chains. Is also probably able to reduce double bonds of geranyl groups in CDP-2,3-bis-O-(geranylgeranyl)-sn-glycerol and archaetidylserine, thus acting at various stages in the biosynthesis of archaeal membrane lipids.</text>
</comment>
<comment type="catalytic activity">
    <reaction evidence="8">
        <text>a 2,3-bis-O-phytanyl-sn-glycerol 1-phospholipid + 8 A = a 2,3-bis-O-(geranylgeranyl)-sn-glycerol 1-phospholipid + 8 AH2</text>
        <dbReference type="Rhea" id="RHEA:64376"/>
        <dbReference type="ChEBI" id="CHEBI:13193"/>
        <dbReference type="ChEBI" id="CHEBI:17499"/>
        <dbReference type="ChEBI" id="CHEBI:138139"/>
        <dbReference type="ChEBI" id="CHEBI:138140"/>
    </reaction>
</comment>
<dbReference type="InterPro" id="IPR054715">
    <property type="entry name" value="GGR_cat"/>
</dbReference>
<dbReference type="SUPFAM" id="SSF51905">
    <property type="entry name" value="FAD/NAD(P)-binding domain"/>
    <property type="match status" value="1"/>
</dbReference>
<feature type="binding site" evidence="8">
    <location>
        <position position="99"/>
    </location>
    <ligand>
        <name>FAD</name>
        <dbReference type="ChEBI" id="CHEBI:57692"/>
    </ligand>
</feature>
<comment type="pathway">
    <text evidence="8">Membrane lipid metabolism; glycerophospholipid metabolism.</text>
</comment>
<dbReference type="Gene3D" id="3.50.50.60">
    <property type="entry name" value="FAD/NAD(P)-binding domain"/>
    <property type="match status" value="1"/>
</dbReference>
<gene>
    <name evidence="10" type="ORF">RJ53_10940</name>
</gene>
<feature type="binding site" evidence="8">
    <location>
        <position position="292"/>
    </location>
    <ligand>
        <name>FAD</name>
        <dbReference type="ChEBI" id="CHEBI:57692"/>
    </ligand>
</feature>
<dbReference type="PANTHER" id="PTHR42685:SF18">
    <property type="entry name" value="DIGERANYLGERANYLGLYCEROPHOSPHOLIPID REDUCTASE"/>
    <property type="match status" value="1"/>
</dbReference>
<dbReference type="Proteomes" id="UP000730161">
    <property type="component" value="Unassembled WGS sequence"/>
</dbReference>
<feature type="binding site" evidence="8">
    <location>
        <position position="15"/>
    </location>
    <ligand>
        <name>FAD</name>
        <dbReference type="ChEBI" id="CHEBI:57692"/>
    </ligand>
</feature>
<dbReference type="GO" id="GO:0046467">
    <property type="term" value="P:membrane lipid biosynthetic process"/>
    <property type="evidence" value="ECO:0007669"/>
    <property type="project" value="InterPro"/>
</dbReference>
<dbReference type="InterPro" id="IPR050407">
    <property type="entry name" value="Geranylgeranyl_reductase"/>
</dbReference>
<evidence type="ECO:0000313" key="10">
    <source>
        <dbReference type="EMBL" id="MBR1369964.1"/>
    </source>
</evidence>
<comment type="catalytic activity">
    <reaction evidence="8">
        <text>2,3-bis-O-(phytanyl)-sn-glycerol 1-phosphate + 8 oxidized 2[4Fe-4S]-[ferredoxin] = 2,3-bis-O-(geranylgeranyl)-sn-glycerol 1-phosphate + 8 reduced 2[4Fe-4S]-[ferredoxin] + 16 H(+)</text>
        <dbReference type="Rhea" id="RHEA:36159"/>
        <dbReference type="Rhea" id="RHEA-COMP:10002"/>
        <dbReference type="Rhea" id="RHEA-COMP:10004"/>
        <dbReference type="ChEBI" id="CHEBI:15378"/>
        <dbReference type="ChEBI" id="CHEBI:33722"/>
        <dbReference type="ChEBI" id="CHEBI:33723"/>
        <dbReference type="ChEBI" id="CHEBI:58837"/>
        <dbReference type="ChEBI" id="CHEBI:73125"/>
        <dbReference type="EC" id="1.3.7.11"/>
    </reaction>
</comment>
<dbReference type="GO" id="GO:0016628">
    <property type="term" value="F:oxidoreductase activity, acting on the CH-CH group of donors, NAD or NADP as acceptor"/>
    <property type="evidence" value="ECO:0007669"/>
    <property type="project" value="InterPro"/>
</dbReference>
<keyword evidence="4 8" id="KW-0560">Oxidoreductase</keyword>
<feature type="binding site" evidence="8">
    <location>
        <position position="45"/>
    </location>
    <ligand>
        <name>FAD</name>
        <dbReference type="ChEBI" id="CHEBI:57692"/>
    </ligand>
</feature>
<evidence type="ECO:0000256" key="4">
    <source>
        <dbReference type="ARBA" id="ARBA00023002"/>
    </source>
</evidence>
<dbReference type="HAMAP" id="MF_01287">
    <property type="entry name" value="DGGGPL_reductase"/>
    <property type="match status" value="1"/>
</dbReference>
<dbReference type="UniPathway" id="UPA00940"/>
<feature type="binding site" evidence="8">
    <location>
        <position position="372"/>
    </location>
    <ligand>
        <name>a 2,3-bis-O-(geranylgeranyl)-sn-glycerol 1-phospholipid</name>
        <dbReference type="ChEBI" id="CHEBI:138140"/>
    </ligand>
</feature>
<comment type="catalytic activity">
    <reaction evidence="8">
        <text>archaetidylserine + 8 AH2 = 2,3-bis-O-phytanyl-sn-glycero-3-phospho-L-serine + 8 A</text>
        <dbReference type="Rhea" id="RHEA:84215"/>
        <dbReference type="ChEBI" id="CHEBI:13193"/>
        <dbReference type="ChEBI" id="CHEBI:17499"/>
        <dbReference type="ChEBI" id="CHEBI:71517"/>
        <dbReference type="ChEBI" id="CHEBI:74853"/>
    </reaction>
</comment>
<feature type="binding site" evidence="8">
    <location>
        <position position="46"/>
    </location>
    <ligand>
        <name>FAD</name>
        <dbReference type="ChEBI" id="CHEBI:57692"/>
    </ligand>
</feature>
<comment type="catalytic activity">
    <reaction evidence="8">
        <text>CDP-2,3-bis-O-(geranylgeranyl)-sn-glycerol + 8 AH2 = CDP-2,3-bis-O-(phytanyl)-sn-glycerol + 8 A</text>
        <dbReference type="Rhea" id="RHEA:84207"/>
        <dbReference type="ChEBI" id="CHEBI:13193"/>
        <dbReference type="ChEBI" id="CHEBI:17499"/>
        <dbReference type="ChEBI" id="CHEBI:58838"/>
        <dbReference type="ChEBI" id="CHEBI:74004"/>
    </reaction>
</comment>
<feature type="binding site" evidence="8">
    <location>
        <position position="280"/>
    </location>
    <ligand>
        <name>FAD</name>
        <dbReference type="ChEBI" id="CHEBI:57692"/>
    </ligand>
</feature>
<evidence type="ECO:0000256" key="7">
    <source>
        <dbReference type="ARBA" id="ARBA00023264"/>
    </source>
</evidence>
<evidence type="ECO:0000256" key="5">
    <source>
        <dbReference type="ARBA" id="ARBA00023098"/>
    </source>
</evidence>
<feature type="binding site" evidence="8">
    <location>
        <position position="48"/>
    </location>
    <ligand>
        <name>FAD</name>
        <dbReference type="ChEBI" id="CHEBI:57692"/>
    </ligand>
</feature>
<reference evidence="10" key="1">
    <citation type="submission" date="2014-12" db="EMBL/GenBank/DDBJ databases">
        <authorList>
            <person name="Huang H.-H."/>
            <person name="Chen S.-C."/>
            <person name="Lai M.-C."/>
        </authorList>
    </citation>
    <scope>NUCLEOTIDE SEQUENCE</scope>
    <source>
        <strain evidence="10">K1F9705b</strain>
    </source>
</reference>
<dbReference type="EC" id="1.3.7.11" evidence="8"/>
<keyword evidence="5 8" id="KW-0443">Lipid metabolism</keyword>
<keyword evidence="2 8" id="KW-0285">Flavoprotein</keyword>
<keyword evidence="6 8" id="KW-0594">Phospholipid biosynthesis</keyword>
<dbReference type="Pfam" id="PF12831">
    <property type="entry name" value="FAD_oxidored"/>
    <property type="match status" value="1"/>
</dbReference>
<feature type="binding site" evidence="8">
    <location>
        <position position="293"/>
    </location>
    <ligand>
        <name>FAD</name>
        <dbReference type="ChEBI" id="CHEBI:57692"/>
    </ligand>
</feature>
<comment type="similarity">
    <text evidence="8">Belongs to the geranylgeranyl reductase family. DGGGPL reductase subfamily.</text>
</comment>
<accession>A0A8J7W7K6</accession>
<dbReference type="Gene3D" id="3.30.9.10">
    <property type="entry name" value="D-Amino Acid Oxidase, subunit A, domain 2"/>
    <property type="match status" value="1"/>
</dbReference>
<dbReference type="AlphaFoldDB" id="A0A8J7W7K6"/>
<dbReference type="EMBL" id="JWHL01000027">
    <property type="protein sequence ID" value="MBR1369964.1"/>
    <property type="molecule type" value="Genomic_DNA"/>
</dbReference>
<organism evidence="10 11">
    <name type="scientific">Methanocalculus chunghsingensis</name>
    <dbReference type="NCBI Taxonomy" id="156457"/>
    <lineage>
        <taxon>Archaea</taxon>
        <taxon>Methanobacteriati</taxon>
        <taxon>Methanobacteriota</taxon>
        <taxon>Stenosarchaea group</taxon>
        <taxon>Methanomicrobia</taxon>
        <taxon>Methanomicrobiales</taxon>
        <taxon>Methanocalculaceae</taxon>
        <taxon>Methanocalculus</taxon>
    </lineage>
</organism>
<proteinExistence type="inferred from homology"/>
<evidence type="ECO:0000256" key="8">
    <source>
        <dbReference type="HAMAP-Rule" id="MF_01287"/>
    </source>
</evidence>
<evidence type="ECO:0000259" key="9">
    <source>
        <dbReference type="Pfam" id="PF22578"/>
    </source>
</evidence>
<comment type="caution">
    <text evidence="8">Lacks conserved residue(s) required for the propagation of feature annotation.</text>
</comment>
<feature type="binding site" evidence="8">
    <location>
        <position position="34"/>
    </location>
    <ligand>
        <name>FAD</name>
        <dbReference type="ChEBI" id="CHEBI:57692"/>
    </ligand>
</feature>
<dbReference type="Pfam" id="PF22578">
    <property type="entry name" value="GGR_cat"/>
    <property type="match status" value="1"/>
</dbReference>
<keyword evidence="11" id="KW-1185">Reference proteome</keyword>
<keyword evidence="1 8" id="KW-0444">Lipid biosynthesis</keyword>
<name>A0A8J7W7K6_9EURY</name>
<keyword evidence="7 8" id="KW-1208">Phospholipid metabolism</keyword>
<evidence type="ECO:0000313" key="11">
    <source>
        <dbReference type="Proteomes" id="UP000730161"/>
    </source>
</evidence>
<comment type="catalytic activity">
    <reaction evidence="8">
        <text>a 2,3-bis-O-phytanyl-sn-glycerol 1-phospholipid + 8 oxidized 2[4Fe-4S]-[ferredoxin] = a 2,3-bis-O-(geranylgeranyl)-sn-glycerol 1-phospholipid + 8 reduced 2[4Fe-4S]-[ferredoxin] + 16 H(+)</text>
        <dbReference type="Rhea" id="RHEA:54324"/>
        <dbReference type="Rhea" id="RHEA-COMP:10002"/>
        <dbReference type="Rhea" id="RHEA-COMP:10004"/>
        <dbReference type="ChEBI" id="CHEBI:15378"/>
        <dbReference type="ChEBI" id="CHEBI:33722"/>
        <dbReference type="ChEBI" id="CHEBI:33723"/>
        <dbReference type="ChEBI" id="CHEBI:138139"/>
        <dbReference type="ChEBI" id="CHEBI:138140"/>
        <dbReference type="EC" id="1.3.7.11"/>
    </reaction>
</comment>
<dbReference type="OrthoDB" id="6062at2157"/>
<dbReference type="PRINTS" id="PR00420">
    <property type="entry name" value="RNGMNOXGNASE"/>
</dbReference>
<dbReference type="InterPro" id="IPR036188">
    <property type="entry name" value="FAD/NAD-bd_sf"/>
</dbReference>
<sequence>MKRQYDMLVVGGGPGGAFAAKTAAEKGLSVCLVEKRPAIGTPVRCAEGIGKELLTDFLPPDPKWISTDIERAELVAPDGFSMLLEPSKAGNEVGYILDRKVFDRELVWKAAEAGTETYVKARATAPIMRNGAVAGAVIEQHGKKYEINADIVIAADGIESKFARWAGIDTTVPYKEIETCAQYLMTGLPIDSKRTTFYLGNEIAPAGYLWVFPKGDGTANVGIGIGGDKSGDGHRAKDYLDRFIAQKFPNGKTIELIIGGVSVCKPLASTVADNMMIVGDAARISDPITGGGIYNAMYTGRLAGQTAIAAIEAGDTSREALMPYDTTWRASKMGKAIERNYAIKEVFTRLNDEKLNSIVHSISKINLEHFSTLTLLKELMKANPSLLLELRHLRSVL</sequence>
<evidence type="ECO:0000256" key="3">
    <source>
        <dbReference type="ARBA" id="ARBA00022827"/>
    </source>
</evidence>
<evidence type="ECO:0000256" key="2">
    <source>
        <dbReference type="ARBA" id="ARBA00022630"/>
    </source>
</evidence>
<dbReference type="GO" id="GO:0016020">
    <property type="term" value="C:membrane"/>
    <property type="evidence" value="ECO:0007669"/>
    <property type="project" value="GOC"/>
</dbReference>
<dbReference type="GO" id="GO:0045550">
    <property type="term" value="F:geranylgeranyl reductase activity"/>
    <property type="evidence" value="ECO:0007669"/>
    <property type="project" value="InterPro"/>
</dbReference>
<dbReference type="GO" id="GO:0016636">
    <property type="term" value="F:oxidoreductase activity, acting on the CH-CH group of donors, iron-sulfur protein as acceptor"/>
    <property type="evidence" value="ECO:0007669"/>
    <property type="project" value="UniProtKB-UniRule"/>
</dbReference>
<evidence type="ECO:0000256" key="6">
    <source>
        <dbReference type="ARBA" id="ARBA00023209"/>
    </source>
</evidence>
<comment type="miscellaneous">
    <text evidence="8">Reduction reaction proceeds via syn addition of hydrogen for double bonds.</text>
</comment>
<comment type="cofactor">
    <cofactor evidence="8">
        <name>FAD</name>
        <dbReference type="ChEBI" id="CHEBI:57692"/>
    </cofactor>
    <text evidence="8">Binds 1 FAD per subunit.</text>
</comment>
<keyword evidence="3 8" id="KW-0274">FAD</keyword>